<organism evidence="2 3">
    <name type="scientific">Halorussus limi</name>
    <dbReference type="NCBI Taxonomy" id="2938695"/>
    <lineage>
        <taxon>Archaea</taxon>
        <taxon>Methanobacteriati</taxon>
        <taxon>Methanobacteriota</taxon>
        <taxon>Stenosarchaea group</taxon>
        <taxon>Halobacteria</taxon>
        <taxon>Halobacteriales</taxon>
        <taxon>Haladaptataceae</taxon>
        <taxon>Halorussus</taxon>
    </lineage>
</organism>
<dbReference type="NCBIfam" id="TIGR04207">
    <property type="entry name" value="halo_sig_pep"/>
    <property type="match status" value="1"/>
</dbReference>
<protein>
    <submittedName>
        <fullName evidence="2">Surface glycoprotein</fullName>
    </submittedName>
</protein>
<gene>
    <name evidence="2" type="ORF">M0R89_06150</name>
</gene>
<feature type="region of interest" description="Disordered" evidence="1">
    <location>
        <begin position="202"/>
        <end position="223"/>
    </location>
</feature>
<name>A0A8U0HY15_9EURY</name>
<dbReference type="EMBL" id="CP096659">
    <property type="protein sequence ID" value="UPV75643.1"/>
    <property type="molecule type" value="Genomic_DNA"/>
</dbReference>
<evidence type="ECO:0000256" key="1">
    <source>
        <dbReference type="SAM" id="MobiDB-lite"/>
    </source>
</evidence>
<evidence type="ECO:0000313" key="3">
    <source>
        <dbReference type="Proteomes" id="UP000830729"/>
    </source>
</evidence>
<dbReference type="Gene3D" id="2.60.40.10">
    <property type="entry name" value="Immunoglobulins"/>
    <property type="match status" value="1"/>
</dbReference>
<reference evidence="2 3" key="1">
    <citation type="submission" date="2022-04" db="EMBL/GenBank/DDBJ databases">
        <title>Diverse halophilic archaea isolated from saline environments.</title>
        <authorList>
            <person name="Cui H.-L."/>
        </authorList>
    </citation>
    <scope>NUCLEOTIDE SEQUENCE [LARGE SCALE GENOMIC DNA]</scope>
    <source>
        <strain evidence="2 3">XZYJT49</strain>
    </source>
</reference>
<sequence length="1288" mass="134113">MNRNEARDKARAVFLAALMVLSVFGGSIAFTGSAVAANTDTVTIHDSVGGNQISVAQDGETVYIKATDGATTGGTQKVTVSNGNGGSITVTLADDGSGADGSSTGGAGDGNYWGSFTLVSGSSDDTKDKLSVADGNSASVTVDLDGMGAEDSATVTADYTAPDDPVSIVGGPIVSSNETGYSVTVNLTDDPEDGTLTVQLKNGSTTETASKDISGLSDDDSQEQEVSVSGIAASSFDDGTVEISAKMTDAAGNGNADGLTANTTVTKDATAPSINKFTVTHEDGMAKITINASEQLGSSDGAIAVEYNNETAKNQSLTRSDFAQSASNGGSYVYTYTQKAFEGTHTATVTSATDTFGNSWAGPKSDSVSVGSSPAYSNWNLASGEKIADDEHKIAVDIDDSQGINPDSIEVGIYNASGGLVSANTPNDAGVYFNGQTLSVYPGSDGVSALPDGEVTVKVFASDSNGNYSQTSRTFKVDASGPKVSPGTANNSYLTTDEPTLTFDITDTYSAVNPNTVEVTVKDADGNVLLDSATDSTTGVEFDGRTLTVDSSQKGVPALPQGDVTYVVTSADSVDNLNSSAFTYTVDSMQPRVTSVTVDDTPVNASNVGVERNVTVKFSEPMDQTVNPSVTVDVNGDGVTDATVNNNGTFGTNGFGPANTTWKGKITLPTKSADATAEVEVSNAKDKAGKSINTSVNNGTFLYDTQVPSAKANFSESTLNETLDLTEQFDISGENQTVTYEYNTNASGGFPAEDYQTVSSPESFDTTQFEDGNIKLKVTVTDDADNSDTASGTVLLDNYDPSVSSTLSEGELVYGDVNVSEAFTVSHTDGNAVTYEYNGSNNDSFTTIDLSTSTNVFDAETDELDTTQLEDGTLTFRVNVTDDANNKVSKTVNVTVNNLDVRTFEAEGLNGSDAGTAQVTFETNSNLSSLTVGVNSTDSYFGSSVTKTLTLDDFSRDYNATTGVVTYTATVDDRDGAYKATLISAVGENDQKLLNSDETSTFSTDGEDPHVTDAQIIDAGDSSTTVRVEFNEPVVDDLGSSELINVGDARVQASSVTADSAATKGFVKVTFGDNFQTGDSPALNVSDGAFVEDNYVGDSANATNASDTTTVHTIELNLKEGHNVVSLPAASGAVDLSEIDALTENDTVWAYDEDGWSHYTPGDNTSTLETLEGGQGYIFVMNHSATLDMNVYNQPGSSGSLESATPGSEDVHEGWNLVGHWQEGSQNRDVAFSAIEAGDFTTVYQQTENGRLSFSDVSSSENLEPGEGYWVLVTEDDGDVYGETAYAT</sequence>
<dbReference type="Proteomes" id="UP000830729">
    <property type="component" value="Chromosome"/>
</dbReference>
<evidence type="ECO:0000313" key="2">
    <source>
        <dbReference type="EMBL" id="UPV75643.1"/>
    </source>
</evidence>
<proteinExistence type="predicted"/>
<keyword evidence="3" id="KW-1185">Reference proteome</keyword>
<dbReference type="InterPro" id="IPR026452">
    <property type="entry name" value="Surf_glycop_sig_pep"/>
</dbReference>
<accession>A0A8U0HY15</accession>
<dbReference type="GeneID" id="72184763"/>
<dbReference type="KEGG" id="halx:M0R89_06150"/>
<dbReference type="RefSeq" id="WP_248651681.1">
    <property type="nucleotide sequence ID" value="NZ_CP096659.1"/>
</dbReference>
<dbReference type="InterPro" id="IPR013783">
    <property type="entry name" value="Ig-like_fold"/>
</dbReference>